<keyword evidence="6" id="KW-1185">Reference proteome</keyword>
<dbReference type="Pfam" id="PF04781">
    <property type="entry name" value="DUF627"/>
    <property type="match status" value="1"/>
</dbReference>
<evidence type="ECO:0000256" key="1">
    <source>
        <dbReference type="ARBA" id="ARBA00022786"/>
    </source>
</evidence>
<evidence type="ECO:0000259" key="4">
    <source>
        <dbReference type="PROSITE" id="PS00028"/>
    </source>
</evidence>
<dbReference type="InterPro" id="IPR001394">
    <property type="entry name" value="Peptidase_C19_UCH"/>
</dbReference>
<name>R0I9I7_9BRAS</name>
<evidence type="ECO:0000313" key="6">
    <source>
        <dbReference type="Proteomes" id="UP000029121"/>
    </source>
</evidence>
<dbReference type="Gene3D" id="3.90.70.10">
    <property type="entry name" value="Cysteine proteinases"/>
    <property type="match status" value="1"/>
</dbReference>
<evidence type="ECO:0000256" key="2">
    <source>
        <dbReference type="ARBA" id="ARBA00022801"/>
    </source>
</evidence>
<dbReference type="SUPFAM" id="SSF54001">
    <property type="entry name" value="Cysteine proteinases"/>
    <property type="match status" value="1"/>
</dbReference>
<reference evidence="6" key="1">
    <citation type="journal article" date="2013" name="Nat. Genet.">
        <title>The Capsella rubella genome and the genomic consequences of rapid mating system evolution.</title>
        <authorList>
            <person name="Slotte T."/>
            <person name="Hazzouri K.M."/>
            <person name="Agren J.A."/>
            <person name="Koenig D."/>
            <person name="Maumus F."/>
            <person name="Guo Y.L."/>
            <person name="Steige K."/>
            <person name="Platts A.E."/>
            <person name="Escobar J.S."/>
            <person name="Newman L.K."/>
            <person name="Wang W."/>
            <person name="Mandakova T."/>
            <person name="Vello E."/>
            <person name="Smith L.M."/>
            <person name="Henz S.R."/>
            <person name="Steffen J."/>
            <person name="Takuno S."/>
            <person name="Brandvain Y."/>
            <person name="Coop G."/>
            <person name="Andolfatto P."/>
            <person name="Hu T.T."/>
            <person name="Blanchette M."/>
            <person name="Clark R.M."/>
            <person name="Quesneville H."/>
            <person name="Nordborg M."/>
            <person name="Gaut B.S."/>
            <person name="Lysak M.A."/>
            <person name="Jenkins J."/>
            <person name="Grimwood J."/>
            <person name="Chapman J."/>
            <person name="Prochnik S."/>
            <person name="Shu S."/>
            <person name="Rokhsar D."/>
            <person name="Schmutz J."/>
            <person name="Weigel D."/>
            <person name="Wright S.I."/>
        </authorList>
    </citation>
    <scope>NUCLEOTIDE SEQUENCE [LARGE SCALE GENOMIC DNA]</scope>
    <source>
        <strain evidence="6">cv. Monte Gargano</strain>
    </source>
</reference>
<dbReference type="Pfam" id="PF00443">
    <property type="entry name" value="UCH"/>
    <property type="match status" value="1"/>
</dbReference>
<evidence type="ECO:0000313" key="5">
    <source>
        <dbReference type="EMBL" id="EOA33198.1"/>
    </source>
</evidence>
<dbReference type="EMBL" id="KB870806">
    <property type="protein sequence ID" value="EOA33198.1"/>
    <property type="molecule type" value="Genomic_DNA"/>
</dbReference>
<dbReference type="eggNOG" id="KOG1887">
    <property type="taxonomic scope" value="Eukaryota"/>
</dbReference>
<sequence length="1095" mass="127393">MELSPSRSLGDDGYKERHELAQRYHDHGDYIKALEVIEDSILMIREKHKIPSDLHFLQGSIFLELSKKAENSDLRFVFLLGSVECFLEDYKAQAFAAISLFHLGELLGSALYYGKSVRVAKQSLSLMDFNPLDSVQQNNKRELGGLMEKAESDSHTVAMKRLRPYWEGMNAESKRNFLKVSTAELRSYVERLYGREGVDALEEVFDSTRLNRKWKFWMCGACSQKFFYPKKFKNHLEQVHATKYKPLKEDLVQRVDEVWTGMISVGDWEPLDIVAAAEMIKNRPEVVKEFVYVGGWSKDWPLAADEKRRKLLKAIQLLLVSFLEHKILSCRIRDWMMQFPMKHLAQFEVSELTFATLCRLVETPQCICFLECRQLSQILDLLKSIKCERDDGTELISKVTDSLWSRTRVKEKIDIDHEFSFMLLDKRLLRGKIASFDDEGSIDVCDHNVYYAKTHPQGDDIMTWLLDYSFIDKSFEFPRSIRTHNLDIRVAVLRAIHFMRRTLVARYAKKWRILCYDECLKYVKSVCIQEDERRLNVPEDQRNNYASVLFEKCKEQLRMEVKDHHVTEILFCAVRDVLEGASQPTLYFTNALDWLTLIYGHKNLSDDVVLKSIDLLRSVVTKKVLLADSKILLVENTRINLLDDFVRLSVFDYRSYILPLLKRFLREKLDEIVDMDAKAKLAAVQAELLAEEKKEKAKKLGPKKKKHKSNKKTSSSLSSHLVQDVEHESANNLEPGVTSLKMAEKDSMEPEEKGRLESSSNTNNQEEEAIKDLQNMPKKDSLLDDATRYRSALDMTLKALLNIKVFQEELVHIRQPFHDNFEEQVPYALQNLFSAFVSEQITEEGLYSYLLSNLLASLEEVHSMSSDAVEVVVSILEFCHYWKSSERESLVTRLFTLEEYERISCRKCRRMPNYPEQSSYGIVMAANSIRNLKCAFGNRKFEDILKATRMKDGIICDIKTGGCGETNFVHHIITRCPPIFTVVLEWVKNETEKDIFETTKALDWEIDISRLYEGLEEPNIKYRLVSMIGCVEGEYICMAYKKNRWVSLRHEASAEEVVGNWKNVIRFCGERKVRPEILFYEAFQWPSKWQKLISV</sequence>
<dbReference type="InterPro" id="IPR013087">
    <property type="entry name" value="Znf_C2H2_type"/>
</dbReference>
<evidence type="ECO:0000256" key="3">
    <source>
        <dbReference type="SAM" id="MobiDB-lite"/>
    </source>
</evidence>
<proteinExistence type="predicted"/>
<dbReference type="GO" id="GO:0016579">
    <property type="term" value="P:protein deubiquitination"/>
    <property type="evidence" value="ECO:0007669"/>
    <property type="project" value="InterPro"/>
</dbReference>
<dbReference type="InterPro" id="IPR052398">
    <property type="entry name" value="Ubiquitin_hydrolase_53/54"/>
</dbReference>
<keyword evidence="2" id="KW-0378">Hydrolase</keyword>
<feature type="domain" description="C2H2-type" evidence="4">
    <location>
        <begin position="219"/>
        <end position="240"/>
    </location>
</feature>
<dbReference type="PROSITE" id="PS00028">
    <property type="entry name" value="ZINC_FINGER_C2H2_1"/>
    <property type="match status" value="1"/>
</dbReference>
<accession>R0I9I7</accession>
<dbReference type="AlphaFoldDB" id="R0I9I7"/>
<dbReference type="InterPro" id="IPR006865">
    <property type="entry name" value="DUF629"/>
</dbReference>
<gene>
    <name evidence="5" type="ORF">CARUB_v10019699mg</name>
</gene>
<feature type="compositionally biased region" description="Basic residues" evidence="3">
    <location>
        <begin position="696"/>
        <end position="711"/>
    </location>
</feature>
<dbReference type="InterPro" id="IPR006866">
    <property type="entry name" value="DUF627_N"/>
</dbReference>
<dbReference type="Pfam" id="PF04780">
    <property type="entry name" value="DUF629"/>
    <property type="match status" value="1"/>
</dbReference>
<dbReference type="PANTHER" id="PTHR22975">
    <property type="entry name" value="UBIQUITIN SPECIFIC PROTEINASE"/>
    <property type="match status" value="1"/>
</dbReference>
<feature type="compositionally biased region" description="Basic and acidic residues" evidence="3">
    <location>
        <begin position="742"/>
        <end position="756"/>
    </location>
</feature>
<protein>
    <recommendedName>
        <fullName evidence="4">C2H2-type domain-containing protein</fullName>
    </recommendedName>
</protein>
<organism evidence="5 6">
    <name type="scientific">Capsella rubella</name>
    <dbReference type="NCBI Taxonomy" id="81985"/>
    <lineage>
        <taxon>Eukaryota</taxon>
        <taxon>Viridiplantae</taxon>
        <taxon>Streptophyta</taxon>
        <taxon>Embryophyta</taxon>
        <taxon>Tracheophyta</taxon>
        <taxon>Spermatophyta</taxon>
        <taxon>Magnoliopsida</taxon>
        <taxon>eudicotyledons</taxon>
        <taxon>Gunneridae</taxon>
        <taxon>Pentapetalae</taxon>
        <taxon>rosids</taxon>
        <taxon>malvids</taxon>
        <taxon>Brassicales</taxon>
        <taxon>Brassicaceae</taxon>
        <taxon>Camelineae</taxon>
        <taxon>Capsella</taxon>
    </lineage>
</organism>
<dbReference type="Proteomes" id="UP000029121">
    <property type="component" value="Unassembled WGS sequence"/>
</dbReference>
<dbReference type="PANTHER" id="PTHR22975:SF20">
    <property type="entry name" value="UBIQUITIN CARBOXYL-TERMINAL HYDROLASE-RELATED PROTEIN-RELATED"/>
    <property type="match status" value="1"/>
</dbReference>
<keyword evidence="1" id="KW-0833">Ubl conjugation pathway</keyword>
<feature type="region of interest" description="Disordered" evidence="3">
    <location>
        <begin position="694"/>
        <end position="765"/>
    </location>
</feature>
<dbReference type="GO" id="GO:0004843">
    <property type="term" value="F:cysteine-type deubiquitinase activity"/>
    <property type="evidence" value="ECO:0007669"/>
    <property type="project" value="InterPro"/>
</dbReference>
<dbReference type="InterPro" id="IPR038765">
    <property type="entry name" value="Papain-like_cys_pep_sf"/>
</dbReference>